<evidence type="ECO:0000313" key="2">
    <source>
        <dbReference type="Proteomes" id="UP001196413"/>
    </source>
</evidence>
<protein>
    <submittedName>
        <fullName evidence="1">Uncharacterized protein</fullName>
    </submittedName>
</protein>
<proteinExistence type="predicted"/>
<sequence length="75" mass="8310">MEAVVQFAAAKFYSRSYIEIAMQITRATLRSISANRRLRNLRAEISPLSATCLSGDYWGSSGFDKVCRECSAAVL</sequence>
<name>A0AAD5N902_PARTN</name>
<organism evidence="1 2">
    <name type="scientific">Parelaphostrongylus tenuis</name>
    <name type="common">Meningeal worm</name>
    <dbReference type="NCBI Taxonomy" id="148309"/>
    <lineage>
        <taxon>Eukaryota</taxon>
        <taxon>Metazoa</taxon>
        <taxon>Ecdysozoa</taxon>
        <taxon>Nematoda</taxon>
        <taxon>Chromadorea</taxon>
        <taxon>Rhabditida</taxon>
        <taxon>Rhabditina</taxon>
        <taxon>Rhabditomorpha</taxon>
        <taxon>Strongyloidea</taxon>
        <taxon>Metastrongylidae</taxon>
        <taxon>Parelaphostrongylus</taxon>
    </lineage>
</organism>
<dbReference type="Proteomes" id="UP001196413">
    <property type="component" value="Unassembled WGS sequence"/>
</dbReference>
<dbReference type="AlphaFoldDB" id="A0AAD5N902"/>
<gene>
    <name evidence="1" type="ORF">KIN20_023379</name>
</gene>
<accession>A0AAD5N902</accession>
<reference evidence="1" key="1">
    <citation type="submission" date="2021-06" db="EMBL/GenBank/DDBJ databases">
        <title>Parelaphostrongylus tenuis whole genome reference sequence.</title>
        <authorList>
            <person name="Garwood T.J."/>
            <person name="Larsen P.A."/>
            <person name="Fountain-Jones N.M."/>
            <person name="Garbe J.R."/>
            <person name="Macchietto M.G."/>
            <person name="Kania S.A."/>
            <person name="Gerhold R.W."/>
            <person name="Richards J.E."/>
            <person name="Wolf T.M."/>
        </authorList>
    </citation>
    <scope>NUCLEOTIDE SEQUENCE</scope>
    <source>
        <strain evidence="1">MNPRO001-30</strain>
        <tissue evidence="1">Meninges</tissue>
    </source>
</reference>
<evidence type="ECO:0000313" key="1">
    <source>
        <dbReference type="EMBL" id="KAJ1363496.1"/>
    </source>
</evidence>
<comment type="caution">
    <text evidence="1">The sequence shown here is derived from an EMBL/GenBank/DDBJ whole genome shotgun (WGS) entry which is preliminary data.</text>
</comment>
<keyword evidence="2" id="KW-1185">Reference proteome</keyword>
<dbReference type="EMBL" id="JAHQIW010004746">
    <property type="protein sequence ID" value="KAJ1363496.1"/>
    <property type="molecule type" value="Genomic_DNA"/>
</dbReference>